<sequence>MFSDPLKPAYWLTIFIAGIATVACAGGIFSKDLYRDSEFIKTAWFGNDIVTLSIAIPLLLVALAFARKGSQRAQLVWMGLLGYMVYNYAFYLFGAAFNAFFLLYILLFSMSVYALAIGLFNLDVAGISQRFSSKTPVKALGIYLLLVSLPLGIFELSQCMRSIISGETPQIPSLIFALDLSVVVPTTALAAILLWRHQAWGYILGAMMLIKAFTYGMVLSFSTALLAGFRLSGTWDPLMPFYVFVALGGLAGSYVLLSHLKPVSHT</sequence>
<feature type="transmembrane region" description="Helical" evidence="1">
    <location>
        <begin position="49"/>
        <end position="66"/>
    </location>
</feature>
<feature type="transmembrane region" description="Helical" evidence="1">
    <location>
        <begin position="99"/>
        <end position="124"/>
    </location>
</feature>
<proteinExistence type="predicted"/>
<accession>A0ABT8R3N6</accession>
<evidence type="ECO:0000313" key="2">
    <source>
        <dbReference type="EMBL" id="MDO1446716.1"/>
    </source>
</evidence>
<organism evidence="2 3">
    <name type="scientific">Rhodocytophaga aerolata</name>
    <dbReference type="NCBI Taxonomy" id="455078"/>
    <lineage>
        <taxon>Bacteria</taxon>
        <taxon>Pseudomonadati</taxon>
        <taxon>Bacteroidota</taxon>
        <taxon>Cytophagia</taxon>
        <taxon>Cytophagales</taxon>
        <taxon>Rhodocytophagaceae</taxon>
        <taxon>Rhodocytophaga</taxon>
    </lineage>
</organism>
<feature type="transmembrane region" description="Helical" evidence="1">
    <location>
        <begin position="9"/>
        <end position="29"/>
    </location>
</feature>
<dbReference type="RefSeq" id="WP_302037521.1">
    <property type="nucleotide sequence ID" value="NZ_JAUKPO010000005.1"/>
</dbReference>
<keyword evidence="3" id="KW-1185">Reference proteome</keyword>
<dbReference type="PROSITE" id="PS51257">
    <property type="entry name" value="PROKAR_LIPOPROTEIN"/>
    <property type="match status" value="1"/>
</dbReference>
<keyword evidence="1" id="KW-0472">Membrane</keyword>
<reference evidence="2" key="1">
    <citation type="submission" date="2023-07" db="EMBL/GenBank/DDBJ databases">
        <title>The genome sequence of Rhodocytophaga aerolata KACC 12507.</title>
        <authorList>
            <person name="Zhang X."/>
        </authorList>
    </citation>
    <scope>NUCLEOTIDE SEQUENCE</scope>
    <source>
        <strain evidence="2">KACC 12507</strain>
    </source>
</reference>
<feature type="transmembrane region" description="Helical" evidence="1">
    <location>
        <begin position="239"/>
        <end position="257"/>
    </location>
</feature>
<name>A0ABT8R3N6_9BACT</name>
<comment type="caution">
    <text evidence="2">The sequence shown here is derived from an EMBL/GenBank/DDBJ whole genome shotgun (WGS) entry which is preliminary data.</text>
</comment>
<feature type="transmembrane region" description="Helical" evidence="1">
    <location>
        <begin position="174"/>
        <end position="195"/>
    </location>
</feature>
<evidence type="ECO:0000313" key="3">
    <source>
        <dbReference type="Proteomes" id="UP001168528"/>
    </source>
</evidence>
<dbReference type="EMBL" id="JAUKPO010000005">
    <property type="protein sequence ID" value="MDO1446716.1"/>
    <property type="molecule type" value="Genomic_DNA"/>
</dbReference>
<keyword evidence="1" id="KW-1133">Transmembrane helix</keyword>
<feature type="transmembrane region" description="Helical" evidence="1">
    <location>
        <begin position="75"/>
        <end position="93"/>
    </location>
</feature>
<keyword evidence="1" id="KW-0812">Transmembrane</keyword>
<evidence type="ECO:0000256" key="1">
    <source>
        <dbReference type="SAM" id="Phobius"/>
    </source>
</evidence>
<feature type="transmembrane region" description="Helical" evidence="1">
    <location>
        <begin position="202"/>
        <end position="227"/>
    </location>
</feature>
<feature type="transmembrane region" description="Helical" evidence="1">
    <location>
        <begin position="136"/>
        <end position="154"/>
    </location>
</feature>
<protein>
    <submittedName>
        <fullName evidence="2">Uncharacterized protein</fullName>
    </submittedName>
</protein>
<dbReference type="Proteomes" id="UP001168528">
    <property type="component" value="Unassembled WGS sequence"/>
</dbReference>
<gene>
    <name evidence="2" type="ORF">Q0590_10665</name>
</gene>